<dbReference type="OrthoDB" id="432412at2759"/>
<proteinExistence type="predicted"/>
<name>A0A836BMN7_9CHLO</name>
<comment type="caution">
    <text evidence="3">The sequence shown here is derived from an EMBL/GenBank/DDBJ whole genome shotgun (WGS) entry which is preliminary data.</text>
</comment>
<gene>
    <name evidence="3" type="ORF">HYH03_018899</name>
</gene>
<dbReference type="Proteomes" id="UP000612055">
    <property type="component" value="Unassembled WGS sequence"/>
</dbReference>
<reference evidence="3" key="1">
    <citation type="journal article" date="2020" name="bioRxiv">
        <title>Comparative genomics of Chlamydomonas.</title>
        <authorList>
            <person name="Craig R.J."/>
            <person name="Hasan A.R."/>
            <person name="Ness R.W."/>
            <person name="Keightley P.D."/>
        </authorList>
    </citation>
    <scope>NUCLEOTIDE SEQUENCE</scope>
    <source>
        <strain evidence="3">CCAP 11/70</strain>
    </source>
</reference>
<organism evidence="3 4">
    <name type="scientific">Edaphochlamys debaryana</name>
    <dbReference type="NCBI Taxonomy" id="47281"/>
    <lineage>
        <taxon>Eukaryota</taxon>
        <taxon>Viridiplantae</taxon>
        <taxon>Chlorophyta</taxon>
        <taxon>core chlorophytes</taxon>
        <taxon>Chlorophyceae</taxon>
        <taxon>CS clade</taxon>
        <taxon>Chlamydomonadales</taxon>
        <taxon>Chlamydomonadales incertae sedis</taxon>
        <taxon>Edaphochlamys</taxon>
    </lineage>
</organism>
<evidence type="ECO:0000259" key="2">
    <source>
        <dbReference type="Pfam" id="PF06544"/>
    </source>
</evidence>
<feature type="compositionally biased region" description="Low complexity" evidence="1">
    <location>
        <begin position="145"/>
        <end position="162"/>
    </location>
</feature>
<feature type="region of interest" description="Disordered" evidence="1">
    <location>
        <begin position="136"/>
        <end position="162"/>
    </location>
</feature>
<dbReference type="PANTHER" id="PTHR15955">
    <property type="entry name" value="RWD DOMAIN CONTAINING PROTEIN 2"/>
    <property type="match status" value="1"/>
</dbReference>
<dbReference type="InterPro" id="IPR010541">
    <property type="entry name" value="Prp3_C"/>
</dbReference>
<feature type="domain" description="Small nuclear ribonucleoprotein Prp3 C-terminal" evidence="2">
    <location>
        <begin position="173"/>
        <end position="234"/>
    </location>
</feature>
<protein>
    <recommendedName>
        <fullName evidence="2">Small nuclear ribonucleoprotein Prp3 C-terminal domain-containing protein</fullName>
    </recommendedName>
</protein>
<dbReference type="EMBL" id="JAEHOE010000256">
    <property type="protein sequence ID" value="KAG2482140.1"/>
    <property type="molecule type" value="Genomic_DNA"/>
</dbReference>
<dbReference type="InterPro" id="IPR059181">
    <property type="entry name" value="RWDD2A-B_C"/>
</dbReference>
<dbReference type="InterPro" id="IPR017359">
    <property type="entry name" value="Phi-like"/>
</dbReference>
<dbReference type="PANTHER" id="PTHR15955:SF8">
    <property type="entry name" value="RWD DOMAIN-CONTAINING PROTEIN 2B-RELATED"/>
    <property type="match status" value="1"/>
</dbReference>
<evidence type="ECO:0000313" key="3">
    <source>
        <dbReference type="EMBL" id="KAG2482140.1"/>
    </source>
</evidence>
<dbReference type="AlphaFoldDB" id="A0A836BMN7"/>
<accession>A0A836BMN7</accession>
<keyword evidence="4" id="KW-1185">Reference proteome</keyword>
<evidence type="ECO:0000256" key="1">
    <source>
        <dbReference type="SAM" id="MobiDB-lite"/>
    </source>
</evidence>
<dbReference type="Pfam" id="PF06544">
    <property type="entry name" value="Prp3_C"/>
    <property type="match status" value="1"/>
</dbReference>
<evidence type="ECO:0000313" key="4">
    <source>
        <dbReference type="Proteomes" id="UP000612055"/>
    </source>
</evidence>
<dbReference type="CDD" id="cd24163">
    <property type="entry name" value="RWDD2_C"/>
    <property type="match status" value="1"/>
</dbReference>
<sequence>MYPPEAGCGLLLEPGEQQALELARQLCGAAEGGGAGEEGLLEALPLISGTLRLPGLVHWQQPVGLRFTLPRSYPGGDVGAEAAQRAARLVVECGGPRPLHEALGSWAAAVVERAAEEGSEALLLAADVLRDAVEELAEEGPAPSGSGEDPAEAAPASASAPAPAPDSGVLAALVWLHHLKSSVKRKLIVQWSRELGLAGRSKPGHPGIVVVEGRPSCVAEFLARMRSLTWQAMQVRGQDLLPLPAPLPPDADLGPHRRLRALPFAELDEGGMGELGALCRAAGLEELFLTALKL</sequence>